<reference evidence="2 3" key="1">
    <citation type="submission" date="2016-03" db="EMBL/GenBank/DDBJ databases">
        <title>Sequencing of Lactobacillus Species from Commercial Turkeys.</title>
        <authorList>
            <person name="Johnson T.J."/>
            <person name="Youmans B.P."/>
            <person name="Case K.A."/>
        </authorList>
    </citation>
    <scope>NUCLEOTIDE SEQUENCE [LARGE SCALE GENOMIC DNA]</scope>
    <source>
        <strain evidence="2 3">UMNLA1</strain>
    </source>
</reference>
<comment type="caution">
    <text evidence="2">The sequence shown here is derived from an EMBL/GenBank/DDBJ whole genome shotgun (WGS) entry which is preliminary data.</text>
</comment>
<dbReference type="InterPro" id="IPR049242">
    <property type="entry name" value="DUF6877"/>
</dbReference>
<dbReference type="Proteomes" id="UP000215261">
    <property type="component" value="Unassembled WGS sequence"/>
</dbReference>
<protein>
    <recommendedName>
        <fullName evidence="1">DUF6877 domain-containing protein</fullName>
    </recommendedName>
</protein>
<dbReference type="RefSeq" id="WP_094075277.1">
    <property type="nucleotide sequence ID" value="NZ_LUGO01000035.1"/>
</dbReference>
<feature type="domain" description="DUF6877" evidence="1">
    <location>
        <begin position="8"/>
        <end position="60"/>
    </location>
</feature>
<dbReference type="AlphaFoldDB" id="A0A231Q2M2"/>
<evidence type="ECO:0000313" key="2">
    <source>
        <dbReference type="EMBL" id="OXS41030.1"/>
    </source>
</evidence>
<evidence type="ECO:0000259" key="1">
    <source>
        <dbReference type="Pfam" id="PF21793"/>
    </source>
</evidence>
<organism evidence="2 3">
    <name type="scientific">Ligilactobacillus agilis</name>
    <dbReference type="NCBI Taxonomy" id="1601"/>
    <lineage>
        <taxon>Bacteria</taxon>
        <taxon>Bacillati</taxon>
        <taxon>Bacillota</taxon>
        <taxon>Bacilli</taxon>
        <taxon>Lactobacillales</taxon>
        <taxon>Lactobacillaceae</taxon>
        <taxon>Ligilactobacillus</taxon>
    </lineage>
</organism>
<evidence type="ECO:0000313" key="3">
    <source>
        <dbReference type="Proteomes" id="UP000215261"/>
    </source>
</evidence>
<dbReference type="EMBL" id="LUGO01000035">
    <property type="protein sequence ID" value="OXS41030.1"/>
    <property type="molecule type" value="Genomic_DNA"/>
</dbReference>
<gene>
    <name evidence="2" type="ORF">AYP69_03410</name>
</gene>
<proteinExistence type="predicted"/>
<sequence>MQEVTAIDELSRLISQHKVPTIVILDVKQRVEDWRSSISYRDDNDPYLWQQVRYIRNFLKINERL</sequence>
<dbReference type="Pfam" id="PF21793">
    <property type="entry name" value="DUF6877"/>
    <property type="match status" value="1"/>
</dbReference>
<accession>A0A231Q2M2</accession>
<name>A0A231Q2M2_9LACO</name>